<dbReference type="SUPFAM" id="SSF55048">
    <property type="entry name" value="Probable ACP-binding domain of malonyl-CoA ACP transacylase"/>
    <property type="match status" value="1"/>
</dbReference>
<evidence type="ECO:0000313" key="8">
    <source>
        <dbReference type="EMBL" id="MEM5947383.1"/>
    </source>
</evidence>
<evidence type="ECO:0000313" key="9">
    <source>
        <dbReference type="Proteomes" id="UP001466331"/>
    </source>
</evidence>
<comment type="catalytic activity">
    <reaction evidence="5 6">
        <text>holo-[ACP] + malonyl-CoA = malonyl-[ACP] + CoA</text>
        <dbReference type="Rhea" id="RHEA:41792"/>
        <dbReference type="Rhea" id="RHEA-COMP:9623"/>
        <dbReference type="Rhea" id="RHEA-COMP:9685"/>
        <dbReference type="ChEBI" id="CHEBI:57287"/>
        <dbReference type="ChEBI" id="CHEBI:57384"/>
        <dbReference type="ChEBI" id="CHEBI:64479"/>
        <dbReference type="ChEBI" id="CHEBI:78449"/>
        <dbReference type="EC" id="2.3.1.39"/>
    </reaction>
</comment>
<keyword evidence="3 6" id="KW-0808">Transferase</keyword>
<evidence type="ECO:0000256" key="6">
    <source>
        <dbReference type="PIRNR" id="PIRNR000446"/>
    </source>
</evidence>
<dbReference type="EMBL" id="JBCHKQ010000001">
    <property type="protein sequence ID" value="MEM5947383.1"/>
    <property type="molecule type" value="Genomic_DNA"/>
</dbReference>
<dbReference type="InterPro" id="IPR004410">
    <property type="entry name" value="Malonyl_CoA-ACP_transAc_FabD"/>
</dbReference>
<dbReference type="GO" id="GO:0004314">
    <property type="term" value="F:[acyl-carrier-protein] S-malonyltransferase activity"/>
    <property type="evidence" value="ECO:0007669"/>
    <property type="project" value="UniProtKB-EC"/>
</dbReference>
<protein>
    <recommendedName>
        <fullName evidence="2 6">Malonyl CoA-acyl carrier protein transacylase</fullName>
        <ecNumber evidence="1 6">2.3.1.39</ecNumber>
    </recommendedName>
</protein>
<dbReference type="EC" id="2.3.1.39" evidence="1 6"/>
<accession>A0ABU9U9P0</accession>
<dbReference type="Gene3D" id="3.30.70.250">
    <property type="entry name" value="Malonyl-CoA ACP transacylase, ACP-binding"/>
    <property type="match status" value="1"/>
</dbReference>
<dbReference type="PANTHER" id="PTHR42681:SF1">
    <property type="entry name" value="MALONYL-COA-ACYL CARRIER PROTEIN TRANSACYLASE, MITOCHONDRIAL"/>
    <property type="match status" value="1"/>
</dbReference>
<dbReference type="PIRSF" id="PIRSF000446">
    <property type="entry name" value="Mct"/>
    <property type="match status" value="1"/>
</dbReference>
<organism evidence="8 9">
    <name type="scientific">Rarispira pelagica</name>
    <dbReference type="NCBI Taxonomy" id="3141764"/>
    <lineage>
        <taxon>Bacteria</taxon>
        <taxon>Pseudomonadati</taxon>
        <taxon>Spirochaetota</taxon>
        <taxon>Spirochaetia</taxon>
        <taxon>Winmispirales</taxon>
        <taxon>Winmispiraceae</taxon>
        <taxon>Rarispira</taxon>
    </lineage>
</organism>
<dbReference type="InterPro" id="IPR016036">
    <property type="entry name" value="Malonyl_transacylase_ACP-bd"/>
</dbReference>
<dbReference type="InterPro" id="IPR014043">
    <property type="entry name" value="Acyl_transferase_dom"/>
</dbReference>
<evidence type="ECO:0000256" key="3">
    <source>
        <dbReference type="ARBA" id="ARBA00022679"/>
    </source>
</evidence>
<dbReference type="InterPro" id="IPR050858">
    <property type="entry name" value="Mal-CoA-ACP_Trans/PKS_FabD"/>
</dbReference>
<sequence>MKYAFLFPGQGAQYPGMGKDLYESSDRVKELFSVAEKASGMDVKSLLFDATEEELKRTDNTQIAITLVNLASAICLEEHGYKGSICAGFSLGEYAALVYAGVISQKDVFSIVRKRGELMEKASRNMDAKGGKTGMSAILGLAPEKVEEVIKSLASDKVFVANYNSPKQVVLSGTEDGLAVAEAACKEAGAKRAVRLKVSGPFHSPLLEEARKEFADFIASYDFSDPDKPVYSNVTGTVIKDGETAKNLAIEQIVSPVRWIDEESAILAEKPDLCLEVGPGNVLCGLWKAFSSDISCLPAGKIENIEKISD</sequence>
<dbReference type="Gene3D" id="3.40.366.10">
    <property type="entry name" value="Malonyl-Coenzyme A Acyl Carrier Protein, domain 2"/>
    <property type="match status" value="1"/>
</dbReference>
<evidence type="ECO:0000259" key="7">
    <source>
        <dbReference type="SMART" id="SM00827"/>
    </source>
</evidence>
<proteinExistence type="inferred from homology"/>
<dbReference type="NCBIfam" id="TIGR00128">
    <property type="entry name" value="fabD"/>
    <property type="match status" value="1"/>
</dbReference>
<gene>
    <name evidence="8" type="primary">fabD</name>
    <name evidence="8" type="ORF">WKV44_02390</name>
</gene>
<dbReference type="RefSeq" id="WP_420068832.1">
    <property type="nucleotide sequence ID" value="NZ_JBCHKQ010000001.1"/>
</dbReference>
<evidence type="ECO:0000256" key="1">
    <source>
        <dbReference type="ARBA" id="ARBA00013258"/>
    </source>
</evidence>
<feature type="domain" description="Malonyl-CoA:ACP transacylase (MAT)" evidence="7">
    <location>
        <begin position="6"/>
        <end position="301"/>
    </location>
</feature>
<dbReference type="SUPFAM" id="SSF52151">
    <property type="entry name" value="FabD/lysophospholipase-like"/>
    <property type="match status" value="1"/>
</dbReference>
<comment type="similarity">
    <text evidence="6">Belongs to the fabD family.</text>
</comment>
<dbReference type="SMART" id="SM00827">
    <property type="entry name" value="PKS_AT"/>
    <property type="match status" value="1"/>
</dbReference>
<keyword evidence="4 6" id="KW-0012">Acyltransferase</keyword>
<dbReference type="PANTHER" id="PTHR42681">
    <property type="entry name" value="MALONYL-COA-ACYL CARRIER PROTEIN TRANSACYLASE, MITOCHONDRIAL"/>
    <property type="match status" value="1"/>
</dbReference>
<dbReference type="InterPro" id="IPR024925">
    <property type="entry name" value="Malonyl_CoA-ACP_transAc"/>
</dbReference>
<name>A0ABU9U9P0_9SPIR</name>
<evidence type="ECO:0000256" key="4">
    <source>
        <dbReference type="ARBA" id="ARBA00023315"/>
    </source>
</evidence>
<dbReference type="Pfam" id="PF00698">
    <property type="entry name" value="Acyl_transf_1"/>
    <property type="match status" value="1"/>
</dbReference>
<evidence type="ECO:0000256" key="5">
    <source>
        <dbReference type="ARBA" id="ARBA00048462"/>
    </source>
</evidence>
<comment type="caution">
    <text evidence="8">The sequence shown here is derived from an EMBL/GenBank/DDBJ whole genome shotgun (WGS) entry which is preliminary data.</text>
</comment>
<evidence type="ECO:0000256" key="2">
    <source>
        <dbReference type="ARBA" id="ARBA00018953"/>
    </source>
</evidence>
<dbReference type="Proteomes" id="UP001466331">
    <property type="component" value="Unassembled WGS sequence"/>
</dbReference>
<keyword evidence="9" id="KW-1185">Reference proteome</keyword>
<dbReference type="InterPro" id="IPR016035">
    <property type="entry name" value="Acyl_Trfase/lysoPLipase"/>
</dbReference>
<dbReference type="InterPro" id="IPR001227">
    <property type="entry name" value="Ac_transferase_dom_sf"/>
</dbReference>
<reference evidence="8 9" key="1">
    <citation type="submission" date="2024-03" db="EMBL/GenBank/DDBJ databases">
        <title>Ignisphaera cupida sp. nov., a hyperthermophilic hydrolytic archaeon from a hot spring of Kamchatka, and proposal of Ignisphaeraceae fam. nov.</title>
        <authorList>
            <person name="Podosokorskaya O.A."/>
            <person name="Elcheninov A.G."/>
            <person name="Maltseva A.I."/>
            <person name="Zayulina K.S."/>
            <person name="Novikov A."/>
            <person name="Merkel A.Y."/>
        </authorList>
    </citation>
    <scope>NUCLEOTIDE SEQUENCE [LARGE SCALE GENOMIC DNA]</scope>
    <source>
        <strain evidence="8 9">38H-sp</strain>
    </source>
</reference>